<dbReference type="EMBL" id="ASHM01087920">
    <property type="protein sequence ID" value="PNX62519.1"/>
    <property type="molecule type" value="Genomic_DNA"/>
</dbReference>
<organism evidence="1 2">
    <name type="scientific">Trifolium pratense</name>
    <name type="common">Red clover</name>
    <dbReference type="NCBI Taxonomy" id="57577"/>
    <lineage>
        <taxon>Eukaryota</taxon>
        <taxon>Viridiplantae</taxon>
        <taxon>Streptophyta</taxon>
        <taxon>Embryophyta</taxon>
        <taxon>Tracheophyta</taxon>
        <taxon>Spermatophyta</taxon>
        <taxon>Magnoliopsida</taxon>
        <taxon>eudicotyledons</taxon>
        <taxon>Gunneridae</taxon>
        <taxon>Pentapetalae</taxon>
        <taxon>rosids</taxon>
        <taxon>fabids</taxon>
        <taxon>Fabales</taxon>
        <taxon>Fabaceae</taxon>
        <taxon>Papilionoideae</taxon>
        <taxon>50 kb inversion clade</taxon>
        <taxon>NPAAA clade</taxon>
        <taxon>Hologalegina</taxon>
        <taxon>IRL clade</taxon>
        <taxon>Trifolieae</taxon>
        <taxon>Trifolium</taxon>
    </lineage>
</organism>
<keyword evidence="1" id="KW-0675">Receptor</keyword>
<keyword evidence="1" id="KW-0418">Kinase</keyword>
<keyword evidence="1" id="KW-0808">Transferase</keyword>
<dbReference type="Gene3D" id="1.10.510.10">
    <property type="entry name" value="Transferase(Phosphotransferase) domain 1"/>
    <property type="match status" value="1"/>
</dbReference>
<protein>
    <submittedName>
        <fullName evidence="1">Receptor-like protein kinase FERONIA-like protein</fullName>
    </submittedName>
</protein>
<dbReference type="AlphaFoldDB" id="A0A2K3K8B2"/>
<dbReference type="STRING" id="57577.A0A2K3K8B2"/>
<reference evidence="1 2" key="1">
    <citation type="journal article" date="2014" name="Am. J. Bot.">
        <title>Genome assembly and annotation for red clover (Trifolium pratense; Fabaceae).</title>
        <authorList>
            <person name="Istvanek J."/>
            <person name="Jaros M."/>
            <person name="Krenek A."/>
            <person name="Repkova J."/>
        </authorList>
    </citation>
    <scope>NUCLEOTIDE SEQUENCE [LARGE SCALE GENOMIC DNA]</scope>
    <source>
        <strain evidence="2">cv. Tatra</strain>
        <tissue evidence="1">Young leaves</tissue>
    </source>
</reference>
<accession>A0A2K3K8B2</accession>
<evidence type="ECO:0000313" key="2">
    <source>
        <dbReference type="Proteomes" id="UP000236291"/>
    </source>
</evidence>
<sequence>GNIRLECLMDFVEIGIKCLANKSADRPTMGEVLSSLEKTLSLQKSLEGQEINAVKMDM</sequence>
<proteinExistence type="predicted"/>
<comment type="caution">
    <text evidence="1">The sequence shown here is derived from an EMBL/GenBank/DDBJ whole genome shotgun (WGS) entry which is preliminary data.</text>
</comment>
<gene>
    <name evidence="1" type="ORF">L195_g053025</name>
</gene>
<dbReference type="Proteomes" id="UP000236291">
    <property type="component" value="Unassembled WGS sequence"/>
</dbReference>
<evidence type="ECO:0000313" key="1">
    <source>
        <dbReference type="EMBL" id="PNX62519.1"/>
    </source>
</evidence>
<dbReference type="GO" id="GO:0016301">
    <property type="term" value="F:kinase activity"/>
    <property type="evidence" value="ECO:0007669"/>
    <property type="project" value="UniProtKB-KW"/>
</dbReference>
<name>A0A2K3K8B2_TRIPR</name>
<reference evidence="1 2" key="2">
    <citation type="journal article" date="2017" name="Front. Plant Sci.">
        <title>Gene Classification and Mining of Molecular Markers Useful in Red Clover (Trifolium pratense) Breeding.</title>
        <authorList>
            <person name="Istvanek J."/>
            <person name="Dluhosova J."/>
            <person name="Dluhos P."/>
            <person name="Patkova L."/>
            <person name="Nedelnik J."/>
            <person name="Repkova J."/>
        </authorList>
    </citation>
    <scope>NUCLEOTIDE SEQUENCE [LARGE SCALE GENOMIC DNA]</scope>
    <source>
        <strain evidence="2">cv. Tatra</strain>
        <tissue evidence="1">Young leaves</tissue>
    </source>
</reference>
<feature type="non-terminal residue" evidence="1">
    <location>
        <position position="1"/>
    </location>
</feature>